<dbReference type="OrthoDB" id="2013972at2759"/>
<keyword evidence="2" id="KW-1185">Reference proteome</keyword>
<organism evidence="1 2">
    <name type="scientific">Thalassiosira oceanica</name>
    <name type="common">Marine diatom</name>
    <dbReference type="NCBI Taxonomy" id="159749"/>
    <lineage>
        <taxon>Eukaryota</taxon>
        <taxon>Sar</taxon>
        <taxon>Stramenopiles</taxon>
        <taxon>Ochrophyta</taxon>
        <taxon>Bacillariophyta</taxon>
        <taxon>Coscinodiscophyceae</taxon>
        <taxon>Thalassiosirophycidae</taxon>
        <taxon>Thalassiosirales</taxon>
        <taxon>Thalassiosiraceae</taxon>
        <taxon>Thalassiosira</taxon>
    </lineage>
</organism>
<reference evidence="1 2" key="1">
    <citation type="journal article" date="2012" name="Genome Biol.">
        <title>Genome and low-iron response of an oceanic diatom adapted to chronic iron limitation.</title>
        <authorList>
            <person name="Lommer M."/>
            <person name="Specht M."/>
            <person name="Roy A.S."/>
            <person name="Kraemer L."/>
            <person name="Andreson R."/>
            <person name="Gutowska M.A."/>
            <person name="Wolf J."/>
            <person name="Bergner S.V."/>
            <person name="Schilhabel M.B."/>
            <person name="Klostermeier U.C."/>
            <person name="Beiko R.G."/>
            <person name="Rosenstiel P."/>
            <person name="Hippler M."/>
            <person name="Laroche J."/>
        </authorList>
    </citation>
    <scope>NUCLEOTIDE SEQUENCE [LARGE SCALE GENOMIC DNA]</scope>
    <source>
        <strain evidence="1 2">CCMP1005</strain>
    </source>
</reference>
<accession>K0R0L8</accession>
<gene>
    <name evidence="1" type="ORF">THAOC_35639</name>
</gene>
<evidence type="ECO:0000313" key="2">
    <source>
        <dbReference type="Proteomes" id="UP000266841"/>
    </source>
</evidence>
<evidence type="ECO:0000313" key="1">
    <source>
        <dbReference type="EMBL" id="EJK45733.1"/>
    </source>
</evidence>
<sequence length="89" mass="9582">MAPAIKAPNRAESLAFPVFSLTWYGVPTSPRADGVSLLSYCGGGGSAKVSFVGPWEGLPWEEGVPRLVVKFALGRTRLKKFVFVPGRNM</sequence>
<comment type="caution">
    <text evidence="1">The sequence shown here is derived from an EMBL/GenBank/DDBJ whole genome shotgun (WGS) entry which is preliminary data.</text>
</comment>
<dbReference type="Proteomes" id="UP000266841">
    <property type="component" value="Unassembled WGS sequence"/>
</dbReference>
<dbReference type="AlphaFoldDB" id="K0R0L8"/>
<dbReference type="EMBL" id="AGNL01048291">
    <property type="protein sequence ID" value="EJK45733.1"/>
    <property type="molecule type" value="Genomic_DNA"/>
</dbReference>
<name>K0R0L8_THAOC</name>
<protein>
    <submittedName>
        <fullName evidence="1">Uncharacterized protein</fullName>
    </submittedName>
</protein>
<proteinExistence type="predicted"/>